<dbReference type="HOGENOM" id="CLU_2869056_0_0_1"/>
<evidence type="ECO:0000313" key="2">
    <source>
        <dbReference type="Proteomes" id="UP000054032"/>
    </source>
</evidence>
<gene>
    <name evidence="1" type="ORF">COCMIDRAFT_101901</name>
</gene>
<dbReference type="OrthoDB" id="3681974at2759"/>
<accession>W6Z645</accession>
<dbReference type="AlphaFoldDB" id="W6Z645"/>
<proteinExistence type="predicted"/>
<dbReference type="RefSeq" id="XP_007690430.1">
    <property type="nucleotide sequence ID" value="XM_007692240.1"/>
</dbReference>
<organism evidence="1 2">
    <name type="scientific">Bipolaris oryzae ATCC 44560</name>
    <dbReference type="NCBI Taxonomy" id="930090"/>
    <lineage>
        <taxon>Eukaryota</taxon>
        <taxon>Fungi</taxon>
        <taxon>Dikarya</taxon>
        <taxon>Ascomycota</taxon>
        <taxon>Pezizomycotina</taxon>
        <taxon>Dothideomycetes</taxon>
        <taxon>Pleosporomycetidae</taxon>
        <taxon>Pleosporales</taxon>
        <taxon>Pleosporineae</taxon>
        <taxon>Pleosporaceae</taxon>
        <taxon>Bipolaris</taxon>
    </lineage>
</organism>
<dbReference type="EMBL" id="KI964041">
    <property type="protein sequence ID" value="EUC43039.1"/>
    <property type="molecule type" value="Genomic_DNA"/>
</dbReference>
<evidence type="ECO:0000313" key="1">
    <source>
        <dbReference type="EMBL" id="EUC43039.1"/>
    </source>
</evidence>
<dbReference type="Proteomes" id="UP000054032">
    <property type="component" value="Unassembled WGS sequence"/>
</dbReference>
<keyword evidence="2" id="KW-1185">Reference proteome</keyword>
<sequence length="66" mass="7392">MRIPGLSPISCMGCASRHVSSIYLSTNDWHMRLFVIPLVSSRTISTRIDSDIQYRNVDPSVPGRTV</sequence>
<reference evidence="1 2" key="1">
    <citation type="journal article" date="2013" name="PLoS Genet.">
        <title>Comparative genome structure, secondary metabolite, and effector coding capacity across Cochliobolus pathogens.</title>
        <authorList>
            <person name="Condon B.J."/>
            <person name="Leng Y."/>
            <person name="Wu D."/>
            <person name="Bushley K.E."/>
            <person name="Ohm R.A."/>
            <person name="Otillar R."/>
            <person name="Martin J."/>
            <person name="Schackwitz W."/>
            <person name="Grimwood J."/>
            <person name="MohdZainudin N."/>
            <person name="Xue C."/>
            <person name="Wang R."/>
            <person name="Manning V.A."/>
            <person name="Dhillon B."/>
            <person name="Tu Z.J."/>
            <person name="Steffenson B.J."/>
            <person name="Salamov A."/>
            <person name="Sun H."/>
            <person name="Lowry S."/>
            <person name="LaButti K."/>
            <person name="Han J."/>
            <person name="Copeland A."/>
            <person name="Lindquist E."/>
            <person name="Barry K."/>
            <person name="Schmutz J."/>
            <person name="Baker S.E."/>
            <person name="Ciuffetti L.M."/>
            <person name="Grigoriev I.V."/>
            <person name="Zhong S."/>
            <person name="Turgeon B.G."/>
        </authorList>
    </citation>
    <scope>NUCLEOTIDE SEQUENCE [LARGE SCALE GENOMIC DNA]</scope>
    <source>
        <strain evidence="1 2">ATCC 44560</strain>
    </source>
</reference>
<dbReference type="KEGG" id="bor:COCMIDRAFT_101901"/>
<name>W6Z645_COCMI</name>
<dbReference type="GeneID" id="19117967"/>
<protein>
    <submittedName>
        <fullName evidence="1">Uncharacterized protein</fullName>
    </submittedName>
</protein>